<evidence type="ECO:0000256" key="1">
    <source>
        <dbReference type="ARBA" id="ARBA00022630"/>
    </source>
</evidence>
<dbReference type="EC" id="1.8.1.9" evidence="6"/>
<keyword evidence="7" id="KW-0521">NADP</keyword>
<dbReference type="AlphaFoldDB" id="A0A2N1PUX8"/>
<evidence type="ECO:0000256" key="7">
    <source>
        <dbReference type="RuleBase" id="RU003881"/>
    </source>
</evidence>
<evidence type="ECO:0000256" key="6">
    <source>
        <dbReference type="RuleBase" id="RU003880"/>
    </source>
</evidence>
<comment type="caution">
    <text evidence="9">The sequence shown here is derived from an EMBL/GenBank/DDBJ whole genome shotgun (WGS) entry which is preliminary data.</text>
</comment>
<keyword evidence="5 6" id="KW-0676">Redox-active center</keyword>
<dbReference type="PRINTS" id="PR00368">
    <property type="entry name" value="FADPNR"/>
</dbReference>
<dbReference type="InterPro" id="IPR036188">
    <property type="entry name" value="FAD/NAD-bd_sf"/>
</dbReference>
<comment type="subunit">
    <text evidence="6">Homodimer.</text>
</comment>
<dbReference type="SUPFAM" id="SSF51905">
    <property type="entry name" value="FAD/NAD(P)-binding domain"/>
    <property type="match status" value="1"/>
</dbReference>
<comment type="catalytic activity">
    <reaction evidence="6">
        <text>[thioredoxin]-dithiol + NADP(+) = [thioredoxin]-disulfide + NADPH + H(+)</text>
        <dbReference type="Rhea" id="RHEA:20345"/>
        <dbReference type="Rhea" id="RHEA-COMP:10698"/>
        <dbReference type="Rhea" id="RHEA-COMP:10700"/>
        <dbReference type="ChEBI" id="CHEBI:15378"/>
        <dbReference type="ChEBI" id="CHEBI:29950"/>
        <dbReference type="ChEBI" id="CHEBI:50058"/>
        <dbReference type="ChEBI" id="CHEBI:57783"/>
        <dbReference type="ChEBI" id="CHEBI:58349"/>
        <dbReference type="EC" id="1.8.1.9"/>
    </reaction>
</comment>
<evidence type="ECO:0000256" key="4">
    <source>
        <dbReference type="ARBA" id="ARBA00023157"/>
    </source>
</evidence>
<dbReference type="InterPro" id="IPR008255">
    <property type="entry name" value="Pyr_nucl-diS_OxRdtase_2_AS"/>
</dbReference>
<evidence type="ECO:0000259" key="8">
    <source>
        <dbReference type="Pfam" id="PF07992"/>
    </source>
</evidence>
<proteinExistence type="inferred from homology"/>
<evidence type="ECO:0000313" key="9">
    <source>
        <dbReference type="EMBL" id="PKK92143.1"/>
    </source>
</evidence>
<dbReference type="GO" id="GO:0004791">
    <property type="term" value="F:thioredoxin-disulfide reductase (NADPH) activity"/>
    <property type="evidence" value="ECO:0007669"/>
    <property type="project" value="UniProtKB-UniRule"/>
</dbReference>
<evidence type="ECO:0000256" key="5">
    <source>
        <dbReference type="ARBA" id="ARBA00023284"/>
    </source>
</evidence>
<dbReference type="PROSITE" id="PS00573">
    <property type="entry name" value="PYRIDINE_REDOX_2"/>
    <property type="match status" value="1"/>
</dbReference>
<feature type="domain" description="FAD/NAD(P)-binding" evidence="8">
    <location>
        <begin position="7"/>
        <end position="294"/>
    </location>
</feature>
<dbReference type="InterPro" id="IPR050097">
    <property type="entry name" value="Ferredoxin-NADP_redctase_2"/>
</dbReference>
<evidence type="ECO:0000256" key="3">
    <source>
        <dbReference type="ARBA" id="ARBA00023002"/>
    </source>
</evidence>
<keyword evidence="2 6" id="KW-0274">FAD</keyword>
<dbReference type="NCBIfam" id="TIGR01292">
    <property type="entry name" value="TRX_reduct"/>
    <property type="match status" value="1"/>
</dbReference>
<keyword evidence="1 6" id="KW-0285">Flavoprotein</keyword>
<comment type="similarity">
    <text evidence="6">Belongs to the class-II pyridine nucleotide-disulfide oxidoreductase family.</text>
</comment>
<accession>A0A2N1PUX8</accession>
<dbReference type="PRINTS" id="PR00469">
    <property type="entry name" value="PNDRDTASEII"/>
</dbReference>
<dbReference type="GO" id="GO:0019430">
    <property type="term" value="P:removal of superoxide radicals"/>
    <property type="evidence" value="ECO:0007669"/>
    <property type="project" value="UniProtKB-UniRule"/>
</dbReference>
<dbReference type="InterPro" id="IPR023753">
    <property type="entry name" value="FAD/NAD-binding_dom"/>
</dbReference>
<dbReference type="GO" id="GO:0005737">
    <property type="term" value="C:cytoplasm"/>
    <property type="evidence" value="ECO:0007669"/>
    <property type="project" value="InterPro"/>
</dbReference>
<dbReference type="Gene3D" id="3.50.50.60">
    <property type="entry name" value="FAD/NAD(P)-binding domain"/>
    <property type="match status" value="2"/>
</dbReference>
<dbReference type="Pfam" id="PF07992">
    <property type="entry name" value="Pyr_redox_2"/>
    <property type="match status" value="1"/>
</dbReference>
<gene>
    <name evidence="9" type="primary">trxB</name>
    <name evidence="9" type="ORF">CVV64_01615</name>
</gene>
<dbReference type="EMBL" id="PGXC01000001">
    <property type="protein sequence ID" value="PKK92143.1"/>
    <property type="molecule type" value="Genomic_DNA"/>
</dbReference>
<keyword evidence="4" id="KW-1015">Disulfide bond</keyword>
<dbReference type="Proteomes" id="UP000233256">
    <property type="component" value="Unassembled WGS sequence"/>
</dbReference>
<protein>
    <recommendedName>
        <fullName evidence="6">Thioredoxin reductase</fullName>
        <ecNumber evidence="6">1.8.1.9</ecNumber>
    </recommendedName>
</protein>
<organism evidence="9 10">
    <name type="scientific">Candidatus Wallbacteria bacterium HGW-Wallbacteria-1</name>
    <dbReference type="NCBI Taxonomy" id="2013854"/>
    <lineage>
        <taxon>Bacteria</taxon>
        <taxon>Candidatus Walliibacteriota</taxon>
    </lineage>
</organism>
<dbReference type="PANTHER" id="PTHR48105">
    <property type="entry name" value="THIOREDOXIN REDUCTASE 1-RELATED-RELATED"/>
    <property type="match status" value="1"/>
</dbReference>
<sequence length="312" mass="33663">MEKVNANVLILGSGPAGCTAAIYAARGDLSPVLIAGNQPGGQLTITTEVENFPGFPEGVMGPVLMDDMQKQAVRFGTTIVQGEVTSVDFSGSVHIVKTEKQEFHARSVIIATGASARWLGIRGEKEYMGKGVSGCATCDGFFFRQKQITIVGGGDTALEEALFLTKFASRVFLIHRRDSLRGSKIMQERVLNHEKITVIWNSVVEEVLGDENRVTSLKLRNVASGEETNHPTDGFFVAIGHSPNTAIFRDQLKVDDKGYIQVTEMVKTSRPGVFAAGDVHDPIYRQAIVAAGMGCAASLEAARYLENLEAQS</sequence>
<reference evidence="9 10" key="1">
    <citation type="journal article" date="2017" name="ISME J.">
        <title>Potential for microbial H2 and metal transformations associated with novel bacteria and archaea in deep terrestrial subsurface sediments.</title>
        <authorList>
            <person name="Hernsdorf A.W."/>
            <person name="Amano Y."/>
            <person name="Miyakawa K."/>
            <person name="Ise K."/>
            <person name="Suzuki Y."/>
            <person name="Anantharaman K."/>
            <person name="Probst A."/>
            <person name="Burstein D."/>
            <person name="Thomas B.C."/>
            <person name="Banfield J.F."/>
        </authorList>
    </citation>
    <scope>NUCLEOTIDE SEQUENCE [LARGE SCALE GENOMIC DNA]</scope>
    <source>
        <strain evidence="9">HGW-Wallbacteria-1</strain>
    </source>
</reference>
<keyword evidence="3 6" id="KW-0560">Oxidoreductase</keyword>
<name>A0A2N1PUX8_9BACT</name>
<dbReference type="InterPro" id="IPR005982">
    <property type="entry name" value="Thioredox_Rdtase"/>
</dbReference>
<evidence type="ECO:0000313" key="10">
    <source>
        <dbReference type="Proteomes" id="UP000233256"/>
    </source>
</evidence>
<comment type="cofactor">
    <cofactor evidence="7">
        <name>FAD</name>
        <dbReference type="ChEBI" id="CHEBI:57692"/>
    </cofactor>
    <text evidence="7">Binds 1 FAD per subunit.</text>
</comment>
<evidence type="ECO:0000256" key="2">
    <source>
        <dbReference type="ARBA" id="ARBA00022827"/>
    </source>
</evidence>